<dbReference type="PANTHER" id="PTHR38940">
    <property type="entry name" value="PLUS3 DOMAIN-CONTAINING PROTEIN"/>
    <property type="match status" value="1"/>
</dbReference>
<feature type="compositionally biased region" description="Polar residues" evidence="1">
    <location>
        <begin position="321"/>
        <end position="341"/>
    </location>
</feature>
<feature type="domain" description="Plus3" evidence="2">
    <location>
        <begin position="421"/>
        <end position="550"/>
    </location>
</feature>
<dbReference type="InterPro" id="IPR004343">
    <property type="entry name" value="Plus-3_dom"/>
</dbReference>
<feature type="compositionally biased region" description="Polar residues" evidence="1">
    <location>
        <begin position="87"/>
        <end position="107"/>
    </location>
</feature>
<accession>A0ABU6WBP1</accession>
<evidence type="ECO:0000259" key="2">
    <source>
        <dbReference type="PROSITE" id="PS51360"/>
    </source>
</evidence>
<dbReference type="Proteomes" id="UP001341840">
    <property type="component" value="Unassembled WGS sequence"/>
</dbReference>
<feature type="region of interest" description="Disordered" evidence="1">
    <location>
        <begin position="84"/>
        <end position="110"/>
    </location>
</feature>
<dbReference type="InterPro" id="IPR001878">
    <property type="entry name" value="Znf_CCHC"/>
</dbReference>
<dbReference type="SUPFAM" id="SSF57756">
    <property type="entry name" value="Retrovirus zinc finger-like domains"/>
    <property type="match status" value="1"/>
</dbReference>
<name>A0ABU6WBP1_9FABA</name>
<organism evidence="3 4">
    <name type="scientific">Stylosanthes scabra</name>
    <dbReference type="NCBI Taxonomy" id="79078"/>
    <lineage>
        <taxon>Eukaryota</taxon>
        <taxon>Viridiplantae</taxon>
        <taxon>Streptophyta</taxon>
        <taxon>Embryophyta</taxon>
        <taxon>Tracheophyta</taxon>
        <taxon>Spermatophyta</taxon>
        <taxon>Magnoliopsida</taxon>
        <taxon>eudicotyledons</taxon>
        <taxon>Gunneridae</taxon>
        <taxon>Pentapetalae</taxon>
        <taxon>rosids</taxon>
        <taxon>fabids</taxon>
        <taxon>Fabales</taxon>
        <taxon>Fabaceae</taxon>
        <taxon>Papilionoideae</taxon>
        <taxon>50 kb inversion clade</taxon>
        <taxon>dalbergioids sensu lato</taxon>
        <taxon>Dalbergieae</taxon>
        <taxon>Pterocarpus clade</taxon>
        <taxon>Stylosanthes</taxon>
    </lineage>
</organism>
<dbReference type="Pfam" id="PF03126">
    <property type="entry name" value="Plus-3"/>
    <property type="match status" value="1"/>
</dbReference>
<dbReference type="InterPro" id="IPR036128">
    <property type="entry name" value="Plus3-like_sf"/>
</dbReference>
<feature type="region of interest" description="Disordered" evidence="1">
    <location>
        <begin position="31"/>
        <end position="52"/>
    </location>
</feature>
<dbReference type="EMBL" id="JASCZI010181420">
    <property type="protein sequence ID" value="MED6183262.1"/>
    <property type="molecule type" value="Genomic_DNA"/>
</dbReference>
<evidence type="ECO:0000313" key="3">
    <source>
        <dbReference type="EMBL" id="MED6183262.1"/>
    </source>
</evidence>
<dbReference type="SMART" id="SM00719">
    <property type="entry name" value="Plus3"/>
    <property type="match status" value="1"/>
</dbReference>
<protein>
    <recommendedName>
        <fullName evidence="2">Plus3 domain-containing protein</fullName>
    </recommendedName>
</protein>
<comment type="caution">
    <text evidence="3">The sequence shown here is derived from an EMBL/GenBank/DDBJ whole genome shotgun (WGS) entry which is preliminary data.</text>
</comment>
<dbReference type="PROSITE" id="PS51360">
    <property type="entry name" value="PLUS3"/>
    <property type="match status" value="1"/>
</dbReference>
<evidence type="ECO:0000256" key="1">
    <source>
        <dbReference type="SAM" id="MobiDB-lite"/>
    </source>
</evidence>
<dbReference type="InterPro" id="IPR036875">
    <property type="entry name" value="Znf_CCHC_sf"/>
</dbReference>
<gene>
    <name evidence="3" type="ORF">PIB30_117211</name>
</gene>
<feature type="region of interest" description="Disordered" evidence="1">
    <location>
        <begin position="315"/>
        <end position="364"/>
    </location>
</feature>
<sequence length="550" mass="60758">MSQEGEGCDDLEPGTMMHGIEATPITCCAENNKSEASSGRDNAGPSSQPTIKPLSYFYSHESLKNDSMENKNCSILGLSKDKEEMVSDTSATRHNTNNTDNMDSNPLSERKVTDNINKSDTLGSLWITRFSPKFPAPLITSERGGSQGLSTDVSKLPNSNKHVSYLNNSKIEEAREHSPDNTEARAVFEEDSDHKSKHHFIPFSSSSGFRNSEPMASMFAKRLGAIKHIIPTKRTDSPAQVHLFCLFCGTRGHQLADCSDIAQSDVEDLQKNVTSYGGYSHGGLEEPPCLCFKCFQSNHWAISCPTSILKRKPEPEVKASANDSFPTGKHVSSSNEGSGQLRSGGDDQIFPSRPIDAETGHQGETSFNLKLKSNEFVPSMIGFNASLKKYCSSSSEENKFKENPISSPLRLSKRQISDIPKGICDAVRSLRLSRTDILKWISGQGSISYLDGFFLRLRLGKWEEGLGGTGYHVASINEGHVQSSEQNTRKSLSVNVGGIKCMVESQYISNHDFLEEEIMEWWSTKSEANTEFPSEEDLIQKIERKKLLGL</sequence>
<dbReference type="SMART" id="SM00343">
    <property type="entry name" value="ZnF_C2HC"/>
    <property type="match status" value="2"/>
</dbReference>
<dbReference type="SUPFAM" id="SSF159042">
    <property type="entry name" value="Plus3-like"/>
    <property type="match status" value="1"/>
</dbReference>
<dbReference type="Gene3D" id="3.90.70.200">
    <property type="entry name" value="Plus-3 domain"/>
    <property type="match status" value="1"/>
</dbReference>
<feature type="compositionally biased region" description="Polar residues" evidence="1">
    <location>
        <begin position="31"/>
        <end position="50"/>
    </location>
</feature>
<reference evidence="3 4" key="1">
    <citation type="journal article" date="2023" name="Plants (Basel)">
        <title>Bridging the Gap: Combining Genomics and Transcriptomics Approaches to Understand Stylosanthes scabra, an Orphan Legume from the Brazilian Caatinga.</title>
        <authorList>
            <person name="Ferreira-Neto J.R.C."/>
            <person name="da Silva M.D."/>
            <person name="Binneck E."/>
            <person name="de Melo N.F."/>
            <person name="da Silva R.H."/>
            <person name="de Melo A.L.T.M."/>
            <person name="Pandolfi V."/>
            <person name="Bustamante F.O."/>
            <person name="Brasileiro-Vidal A.C."/>
            <person name="Benko-Iseppon A.M."/>
        </authorList>
    </citation>
    <scope>NUCLEOTIDE SEQUENCE [LARGE SCALE GENOMIC DNA]</scope>
    <source>
        <tissue evidence="3">Leaves</tissue>
    </source>
</reference>
<proteinExistence type="predicted"/>
<dbReference type="Gene3D" id="4.10.60.10">
    <property type="entry name" value="Zinc finger, CCHC-type"/>
    <property type="match status" value="1"/>
</dbReference>
<dbReference type="PANTHER" id="PTHR38940:SF4">
    <property type="entry name" value="OS01G0775100 PROTEIN"/>
    <property type="match status" value="1"/>
</dbReference>
<evidence type="ECO:0000313" key="4">
    <source>
        <dbReference type="Proteomes" id="UP001341840"/>
    </source>
</evidence>
<keyword evidence="4" id="KW-1185">Reference proteome</keyword>